<dbReference type="GO" id="GO:0004415">
    <property type="term" value="F:hyalurononglucosaminidase activity"/>
    <property type="evidence" value="ECO:0007669"/>
    <property type="project" value="UniProtKB-EC"/>
</dbReference>
<comment type="caution">
    <text evidence="8">The sequence shown here is derived from an EMBL/GenBank/DDBJ whole genome shotgun (WGS) entry which is preliminary data.</text>
</comment>
<dbReference type="CDD" id="cd00063">
    <property type="entry name" value="FN3"/>
    <property type="match status" value="1"/>
</dbReference>
<dbReference type="Pfam" id="PF02838">
    <property type="entry name" value="Glyco_hydro_20b"/>
    <property type="match status" value="1"/>
</dbReference>
<dbReference type="InterPro" id="IPR042229">
    <property type="entry name" value="Listeria/Bacterioides_rpt_sf"/>
</dbReference>
<evidence type="ECO:0000256" key="1">
    <source>
        <dbReference type="ARBA" id="ARBA00004196"/>
    </source>
</evidence>
<dbReference type="PROSITE" id="PS50853">
    <property type="entry name" value="FN3"/>
    <property type="match status" value="1"/>
</dbReference>
<dbReference type="InterPro" id="IPR013780">
    <property type="entry name" value="Glyco_hydro_b"/>
</dbReference>
<dbReference type="EMBL" id="QGQD01000051">
    <property type="protein sequence ID" value="TLD00649.1"/>
    <property type="molecule type" value="Genomic_DNA"/>
</dbReference>
<dbReference type="EC" id="3.2.1.35" evidence="8"/>
<evidence type="ECO:0000259" key="7">
    <source>
        <dbReference type="PROSITE" id="PS52009"/>
    </source>
</evidence>
<dbReference type="SUPFAM" id="SSF55545">
    <property type="entry name" value="beta-N-acetylhexosaminidase-like domain"/>
    <property type="match status" value="1"/>
</dbReference>
<evidence type="ECO:0000313" key="8">
    <source>
        <dbReference type="EMBL" id="TLD00649.1"/>
    </source>
</evidence>
<dbReference type="SUPFAM" id="SSF49265">
    <property type="entry name" value="Fibronectin type III"/>
    <property type="match status" value="1"/>
</dbReference>
<keyword evidence="9" id="KW-1185">Reference proteome</keyword>
<name>A0A4U8Q801_9FIRM</name>
<dbReference type="NCBIfam" id="TIGR02543">
    <property type="entry name" value="List_Bact_rpt"/>
    <property type="match status" value="1"/>
</dbReference>
<evidence type="ECO:0000256" key="4">
    <source>
        <dbReference type="PROSITE-ProRule" id="PRU01353"/>
    </source>
</evidence>
<dbReference type="InterPro" id="IPR013783">
    <property type="entry name" value="Ig-like_fold"/>
</dbReference>
<dbReference type="InterPro" id="IPR015882">
    <property type="entry name" value="HEX_bac_N"/>
</dbReference>
<dbReference type="Pfam" id="PF21774">
    <property type="entry name" value="NagJ_C"/>
    <property type="match status" value="1"/>
</dbReference>
<dbReference type="Gene3D" id="2.60.40.4270">
    <property type="entry name" value="Listeria-Bacteroides repeat domain"/>
    <property type="match status" value="4"/>
</dbReference>
<dbReference type="PANTHER" id="PTHR13170:SF16">
    <property type="entry name" value="PROTEIN O-GLCNACASE"/>
    <property type="match status" value="1"/>
</dbReference>
<keyword evidence="3 4" id="KW-0326">Glycosidase</keyword>
<dbReference type="Gene3D" id="1.20.1270.90">
    <property type="entry name" value="AF1782-like"/>
    <property type="match status" value="2"/>
</dbReference>
<dbReference type="InterPro" id="IPR011496">
    <property type="entry name" value="O-GlcNAcase_cat"/>
</dbReference>
<dbReference type="PROSITE" id="PS50022">
    <property type="entry name" value="FA58C_3"/>
    <property type="match status" value="3"/>
</dbReference>
<organism evidence="8 9">
    <name type="scientific">Robinsoniella peoriensis</name>
    <dbReference type="NCBI Taxonomy" id="180332"/>
    <lineage>
        <taxon>Bacteria</taxon>
        <taxon>Bacillati</taxon>
        <taxon>Bacillota</taxon>
        <taxon>Clostridia</taxon>
        <taxon>Lachnospirales</taxon>
        <taxon>Lachnospiraceae</taxon>
        <taxon>Robinsoniella</taxon>
    </lineage>
</organism>
<dbReference type="InterPro" id="IPR003961">
    <property type="entry name" value="FN3_dom"/>
</dbReference>
<keyword evidence="2 4" id="KW-0378">Hydrolase</keyword>
<dbReference type="InterPro" id="IPR029018">
    <property type="entry name" value="Hex-like_dom2"/>
</dbReference>
<dbReference type="GO" id="GO:0030313">
    <property type="term" value="C:cell envelope"/>
    <property type="evidence" value="ECO:0007669"/>
    <property type="project" value="UniProtKB-SubCell"/>
</dbReference>
<evidence type="ECO:0000259" key="6">
    <source>
        <dbReference type="PROSITE" id="PS50853"/>
    </source>
</evidence>
<dbReference type="PANTHER" id="PTHR13170">
    <property type="entry name" value="O-GLCNACASE"/>
    <property type="match status" value="1"/>
</dbReference>
<feature type="domain" description="F5/8 type C" evidence="5">
    <location>
        <begin position="643"/>
        <end position="793"/>
    </location>
</feature>
<dbReference type="SUPFAM" id="SSF140657">
    <property type="entry name" value="Hyaluronidase post-catalytic domain-like"/>
    <property type="match status" value="1"/>
</dbReference>
<dbReference type="Gene3D" id="2.60.40.10">
    <property type="entry name" value="Immunoglobulins"/>
    <property type="match status" value="2"/>
</dbReference>
<evidence type="ECO:0000259" key="5">
    <source>
        <dbReference type="PROSITE" id="PS50022"/>
    </source>
</evidence>
<dbReference type="InterPro" id="IPR017853">
    <property type="entry name" value="GH"/>
</dbReference>
<sequence precursor="true">MKRLKRALSFLLIIVLTMTSVQLSGISGLLQVSAAENTSYEIYPTPHDVEYPDGSFTLSDEVNVIFGEGIDQATKDKVDDVLETASVSHAVTDASAEGKTNLLVGIHRSEGAKDAADQFAADHTAVTDDHFNQTDAYVLTAQDNTIAAVGKDTNAAFYALSTLKMVLRQITGKQVQNFTVTDFSDTGLRGFIEGYYGLPWSNEDRMNLMKFGGEIKCNAYVFAPKDDPYHNSKWREMYPEEKLAEIREMAEVGRKSKCDFVWTIHPFMSDRITESNYDDSLATIKKKFQQLYDAGVRRFGVLADDAGGVSVNLIAKLLNDLTDWCKSKNDVKDILYCPPEYNWAFAGYSWTNLRNANQLVNDDVDFFWTGQSVCGHVTKETVDGFVNGLTSDAKAGRKPLFWLNWPVNDINKVRMLMGKGEMLNTDVTNLAGVITNPMQQSEPSKVAIFAVADYAWNIQDFNRDKSWADSFKYVEPDASEALHTMAKHLSDPSPNGHGLVLGESEELAPLLEEFMTLYQSGASIQEKGGRLADEFQKIADAADAFERDSRNADLKEQLSPWTDSLRYLAKAAINYINTAMAYENNDYENVWSYFSEASSNYGLSRQCPVVNIDAVPNVEAGAKRLIPFVKNLSELLGPKVNSVVNPNADKTRPFVPVDSELLKSDGFNGTYNEYTQDKVTDKDDNTFAWFKTTPNDSLPAGGWLGLDLGREVTLGTIKFLQGGTTTAQTDLISSAALEYSLDGENYTELESYSDKRDIYFNAEELGIKARYVRVRAKAATNKWLAVREFAVSEGEVLPSTVAYTNVASLSRRSVVSTADTANLEVNDRNITLVKNQYLGIMLPRIRNVVEINSDYTQQNQLTMEASVNGTEWEAVNPGNLSGGMDIRYVRLINSGSAPVTFQLSQFAVRSKEIAAPHFMESNIAASSITNADLAVDGDRSSKANFSVSQKEGQYMIYDLGQTIPVKKLKMVQHDSEVDFIRNGKVSISADLENWTDVLTIGNPDKDPGQVTIDECFPDHEISYYTLSTAEPVNQEARYVKISVTKDYNARWIRFNELEINDNEYIPVENNPTFVTTDVEEKGHRPSYITDNDVSTTYRSSKKEGEGSLTYRVSGNTKVTGITILQSPNTLSDADVSIRYGKDDWKSIGTLNKSLNVLEDFGQEASDVFEIKISWSQTAPELHEMYLVTAEPDPVVPEDKSSLIEKYTQALAIDEKYYTKETYAALKNAMDDAEGVIGYAQASREEVAAALAAITDALEKLKDIPADKTQLQEAVAKAKELDAKLYTEDSYQAVIQAVAAAEEILEKEDVKQKELDEKLAGLAEAVDALVIKGTLTKINSGELIATAGSQEGSGADGNADQAVDGNETTYWHSNWSGSAAVKPDIPNNIRNEFTIDVGKSRILRKLEYVPRPNNINGRILGYQLYYSPTENGDDFMEVPGGTGTFSDTADKKEIIFNTINARRIQIRATSTRGDSGNDKFISAAEFYVYEIIPEEEEQTYQITFEGGAGTTGDAPESMTGKEGQQIALPDNTFTKEGFTFMGWADGEEIYQPGDAYTVPSYDVIFTAQWQEEIAEIYTLSFEGGEGAIGDAPVSITGEEGAQVVLPDNTFVKEGFTFNGWNDGNGIYQPGDTYLVPGMDTVFTAEWFSDVPETEVTAYFEGGEGAAGESPEPVTILAGSSFALPDNSYTKEGFVFQGWNDGMNTYQPGSEYRLVQDITFTAVWGKKPVPAYVVNFHANGGNTNTPSITVNEGSVISVLPAASRNGYQFLGWFTAADGGTQFTASTRITANMTVYAHWKQIVAVPSNVTGLKTSYNKTKSIKITWEKAANAKGYHVYRYDSRRNEWKKVKTTTSLSYKNTGLKDGTNYSYKVKAYNQIGSEIKEGGFSSTLKTATVPAKPSLKVSKTGTQKVKITWKKTSRCDGVEIYMKAGRKKYKKIASKSKSASSLKKSGLKKGTTYQFRMRRYKRVGSKKIYSSYSSVKKVKMS</sequence>
<comment type="similarity">
    <text evidence="4">Belongs to the glycosyl hydrolase 84 family.</text>
</comment>
<dbReference type="InterPro" id="IPR008979">
    <property type="entry name" value="Galactose-bd-like_sf"/>
</dbReference>
<dbReference type="InterPro" id="IPR049019">
    <property type="entry name" value="NagJ-like_helical"/>
</dbReference>
<dbReference type="Pfam" id="PF00754">
    <property type="entry name" value="F5_F8_type_C"/>
    <property type="match status" value="3"/>
</dbReference>
<gene>
    <name evidence="8" type="primary">nagH_4</name>
    <name evidence="8" type="ORF">DSM106044_02481</name>
</gene>
<feature type="domain" description="F5/8 type C" evidence="5">
    <location>
        <begin position="900"/>
        <end position="1062"/>
    </location>
</feature>
<evidence type="ECO:0000313" key="9">
    <source>
        <dbReference type="Proteomes" id="UP000306509"/>
    </source>
</evidence>
<feature type="active site" description="Proton donor" evidence="4">
    <location>
        <position position="305"/>
    </location>
</feature>
<feature type="domain" description="GH84" evidence="7">
    <location>
        <begin position="187"/>
        <end position="459"/>
    </location>
</feature>
<dbReference type="Gene3D" id="1.20.58.460">
    <property type="entry name" value="Hyaluronidase post-catalytic domain-like"/>
    <property type="match status" value="1"/>
</dbReference>
<dbReference type="Gene3D" id="3.20.20.80">
    <property type="entry name" value="Glycosidases"/>
    <property type="match status" value="1"/>
</dbReference>
<protein>
    <submittedName>
        <fullName evidence="8">Hyaluronoglucosaminidase</fullName>
        <ecNumber evidence="8">3.2.1.35</ecNumber>
    </submittedName>
</protein>
<dbReference type="SUPFAM" id="SSF51445">
    <property type="entry name" value="(Trans)glycosidases"/>
    <property type="match status" value="1"/>
</dbReference>
<dbReference type="SUPFAM" id="SSF49785">
    <property type="entry name" value="Galactose-binding domain-like"/>
    <property type="match status" value="3"/>
</dbReference>
<dbReference type="PROSITE" id="PS52009">
    <property type="entry name" value="GH84"/>
    <property type="match status" value="1"/>
</dbReference>
<dbReference type="Gene3D" id="2.60.120.260">
    <property type="entry name" value="Galactose-binding domain-like"/>
    <property type="match status" value="3"/>
</dbReference>
<dbReference type="Pfam" id="PF09479">
    <property type="entry name" value="Flg_new"/>
    <property type="match status" value="4"/>
</dbReference>
<comment type="subcellular location">
    <subcellularLocation>
        <location evidence="1">Cell envelope</location>
    </subcellularLocation>
</comment>
<feature type="domain" description="F5/8 type C" evidence="5">
    <location>
        <begin position="1322"/>
        <end position="1490"/>
    </location>
</feature>
<dbReference type="InterPro" id="IPR051822">
    <property type="entry name" value="Glycosyl_Hydrolase_84"/>
</dbReference>
<proteinExistence type="inferred from homology"/>
<dbReference type="GO" id="GO:1901135">
    <property type="term" value="P:carbohydrate derivative metabolic process"/>
    <property type="evidence" value="ECO:0007669"/>
    <property type="project" value="UniProtKB-ARBA"/>
</dbReference>
<feature type="domain" description="Fibronectin type-III" evidence="6">
    <location>
        <begin position="1802"/>
        <end position="1897"/>
    </location>
</feature>
<accession>A0A4U8Q801</accession>
<dbReference type="STRING" id="180332.GCA_000797495_05023"/>
<dbReference type="InterPro" id="IPR013378">
    <property type="entry name" value="InlB-like_B-rpt"/>
</dbReference>
<dbReference type="Gene3D" id="2.60.40.1180">
    <property type="entry name" value="Golgi alpha-mannosidase II"/>
    <property type="match status" value="1"/>
</dbReference>
<dbReference type="Pfam" id="PF00041">
    <property type="entry name" value="fn3"/>
    <property type="match status" value="1"/>
</dbReference>
<dbReference type="InterPro" id="IPR036116">
    <property type="entry name" value="FN3_sf"/>
</dbReference>
<dbReference type="RefSeq" id="WP_138002533.1">
    <property type="nucleotide sequence ID" value="NZ_QGQD01000051.1"/>
</dbReference>
<evidence type="ECO:0000256" key="2">
    <source>
        <dbReference type="ARBA" id="ARBA00022801"/>
    </source>
</evidence>
<dbReference type="Proteomes" id="UP000306509">
    <property type="component" value="Unassembled WGS sequence"/>
</dbReference>
<dbReference type="SMART" id="SM00060">
    <property type="entry name" value="FN3"/>
    <property type="match status" value="2"/>
</dbReference>
<dbReference type="Pfam" id="PF07555">
    <property type="entry name" value="NAGidase"/>
    <property type="match status" value="1"/>
</dbReference>
<evidence type="ECO:0000256" key="3">
    <source>
        <dbReference type="ARBA" id="ARBA00023295"/>
    </source>
</evidence>
<dbReference type="GO" id="GO:0005975">
    <property type="term" value="P:carbohydrate metabolic process"/>
    <property type="evidence" value="ECO:0007669"/>
    <property type="project" value="UniProtKB-ARBA"/>
</dbReference>
<dbReference type="InterPro" id="IPR000421">
    <property type="entry name" value="FA58C"/>
</dbReference>
<dbReference type="Gene3D" id="3.30.379.10">
    <property type="entry name" value="Chitobiase/beta-hexosaminidase domain 2-like"/>
    <property type="match status" value="1"/>
</dbReference>
<reference evidence="8 9" key="1">
    <citation type="journal article" date="2019" name="Anaerobe">
        <title>Detection of Robinsoniella peoriensis in multiple bone samples of a trauma patient.</title>
        <authorList>
            <person name="Schrottner P."/>
            <person name="Hartwich K."/>
            <person name="Bunk B."/>
            <person name="Schober I."/>
            <person name="Helbig S."/>
            <person name="Rudolph W.W."/>
            <person name="Gunzer F."/>
        </authorList>
    </citation>
    <scope>NUCLEOTIDE SEQUENCE [LARGE SCALE GENOMIC DNA]</scope>
    <source>
        <strain evidence="8 9">DSM 106044</strain>
    </source>
</reference>